<dbReference type="InterPro" id="IPR007737">
    <property type="entry name" value="Mga_HTH"/>
</dbReference>
<keyword evidence="2" id="KW-0804">Transcription</keyword>
<dbReference type="PANTHER" id="PTHR30185:SF18">
    <property type="entry name" value="TRANSCRIPTIONAL REGULATOR MTLR"/>
    <property type="match status" value="1"/>
</dbReference>
<dbReference type="Pfam" id="PF05043">
    <property type="entry name" value="Mga"/>
    <property type="match status" value="1"/>
</dbReference>
<dbReference type="Proteomes" id="UP000831692">
    <property type="component" value="Chromosome"/>
</dbReference>
<gene>
    <name evidence="5" type="ORF">ENLAB_16350</name>
</gene>
<dbReference type="GeneID" id="83457639"/>
<keyword evidence="1" id="KW-0805">Transcription regulation</keyword>
<evidence type="ECO:0008006" key="7">
    <source>
        <dbReference type="Google" id="ProtNLM"/>
    </source>
</evidence>
<dbReference type="PANTHER" id="PTHR30185">
    <property type="entry name" value="CRYPTIC BETA-GLUCOSIDE BGL OPERON ANTITERMINATOR"/>
    <property type="match status" value="1"/>
</dbReference>
<dbReference type="InterPro" id="IPR050661">
    <property type="entry name" value="BglG_antiterminators"/>
</dbReference>
<feature type="domain" description="Helix-turn-helix type 11" evidence="4">
    <location>
        <begin position="16"/>
        <end position="57"/>
    </location>
</feature>
<sequence length="482" mass="56257">MDSLATKLILNAHSKRSLQLLMLLEVNSDLTLSEISQKTNLSKRTIQADLNDLRYLFGNAIDLNGSLSGMRMTIHDYECYYAKKKLFFDQEPLIRMVTSFFSKKKMTLPEWGAELNFSLSTLNRMLTTLRDELAEYHIELNTSPLSIRGEEVMIRKFYWDLFCESTYFEFDDSSELSNKIGQLFPDISLKKVKKIIHLTYQRMGEGELSFPVHVREFLTNSYLYKEILATLCQMSRFKRVPYDKLEDEAFFICIMVYAHCDFRGKTNVPLTNLSQTAANVADGLYEILRERFLYLGIDCDIHEVYDFLSRQYAKVLLDPIYIKNDCVTNKFAQSLDSDLFDYLKNYLNSLKESNYFTGAWVSDFCASLIVYLYLNKKIGRTHEILVILSNGSLIDETVAILLERFFYRRLTIVYEDTDLEKKIKGFKGHLLITNIIPFEYQVHTKTKLVYLPRISKVTDIGLFFQSILEDELSFSHSQMMCD</sequence>
<feature type="domain" description="Mga helix-turn-helix" evidence="3">
    <location>
        <begin position="85"/>
        <end position="162"/>
    </location>
</feature>
<evidence type="ECO:0000313" key="6">
    <source>
        <dbReference type="Proteomes" id="UP000831692"/>
    </source>
</evidence>
<evidence type="ECO:0000313" key="5">
    <source>
        <dbReference type="EMBL" id="BDG68071.1"/>
    </source>
</evidence>
<evidence type="ECO:0000256" key="2">
    <source>
        <dbReference type="ARBA" id="ARBA00023163"/>
    </source>
</evidence>
<dbReference type="EMBL" id="AP025635">
    <property type="protein sequence ID" value="BDG68071.1"/>
    <property type="molecule type" value="Genomic_DNA"/>
</dbReference>
<evidence type="ECO:0000259" key="4">
    <source>
        <dbReference type="Pfam" id="PF08279"/>
    </source>
</evidence>
<evidence type="ECO:0000256" key="1">
    <source>
        <dbReference type="ARBA" id="ARBA00023015"/>
    </source>
</evidence>
<dbReference type="InterPro" id="IPR013196">
    <property type="entry name" value="HTH_11"/>
</dbReference>
<dbReference type="Pfam" id="PF08279">
    <property type="entry name" value="HTH_11"/>
    <property type="match status" value="1"/>
</dbReference>
<name>A0ABN6NQG2_9ENTE</name>
<keyword evidence="6" id="KW-1185">Reference proteome</keyword>
<evidence type="ECO:0000259" key="3">
    <source>
        <dbReference type="Pfam" id="PF05043"/>
    </source>
</evidence>
<protein>
    <recommendedName>
        <fullName evidence="7">HTH domain-containing protein</fullName>
    </recommendedName>
</protein>
<dbReference type="RefSeq" id="WP_244353392.1">
    <property type="nucleotide sequence ID" value="NZ_AP025635.1"/>
</dbReference>
<reference evidence="5 6" key="1">
    <citation type="submission" date="2022-03" db="EMBL/GenBank/DDBJ databases">
        <title>Complete genome sequence of Enterococcus innesii DB-1.</title>
        <authorList>
            <person name="Fukuda D."/>
            <person name="Nolasco-Hipolito C."/>
        </authorList>
    </citation>
    <scope>NUCLEOTIDE SEQUENCE [LARGE SCALE GENOMIC DNA]</scope>
    <source>
        <strain evidence="5 6">DB-1</strain>
    </source>
</reference>
<organism evidence="5 6">
    <name type="scientific">Enterococcus innesii</name>
    <dbReference type="NCBI Taxonomy" id="2839759"/>
    <lineage>
        <taxon>Bacteria</taxon>
        <taxon>Bacillati</taxon>
        <taxon>Bacillota</taxon>
        <taxon>Bacilli</taxon>
        <taxon>Lactobacillales</taxon>
        <taxon>Enterococcaceae</taxon>
        <taxon>Enterococcus</taxon>
    </lineage>
</organism>
<accession>A0ABN6NQG2</accession>
<proteinExistence type="predicted"/>